<dbReference type="EMBL" id="CP041764">
    <property type="protein sequence ID" value="QHA89557.1"/>
    <property type="molecule type" value="Genomic_DNA"/>
</dbReference>
<organism evidence="1 2">
    <name type="scientific">Serratia rhizosphaerae</name>
    <dbReference type="NCBI Taxonomy" id="2597702"/>
    <lineage>
        <taxon>Bacteria</taxon>
        <taxon>Pseudomonadati</taxon>
        <taxon>Pseudomonadota</taxon>
        <taxon>Gammaproteobacteria</taxon>
        <taxon>Enterobacterales</taxon>
        <taxon>Yersiniaceae</taxon>
        <taxon>Serratia</taxon>
    </lineage>
</organism>
<accession>A0ABX6GTH3</accession>
<evidence type="ECO:0000313" key="2">
    <source>
        <dbReference type="Proteomes" id="UP000430368"/>
    </source>
</evidence>
<keyword evidence="2" id="KW-1185">Reference proteome</keyword>
<sequence>MKLTEYIEKYYGGNKSAFARANGVLPQQVNNWINGNYVVVNNILCSPRRDLAPVDLKTK</sequence>
<reference evidence="1 2" key="1">
    <citation type="submission" date="2019-07" db="EMBL/GenBank/DDBJ databases">
        <title>Serratia dokdonensis sp. nov., an elicitor of systemic resistance in Nicotiana Tabacum.</title>
        <authorList>
            <person name="Son J.-S."/>
            <person name="Hwang Y.-J."/>
            <person name="Lee S.-Y."/>
            <person name="Ghim S.-Y."/>
        </authorList>
    </citation>
    <scope>NUCLEOTIDE SEQUENCE [LARGE SCALE GENOMIC DNA]</scope>
    <source>
        <strain evidence="1 2">KUDC3025</strain>
    </source>
</reference>
<gene>
    <name evidence="1" type="ORF">FO014_22640</name>
</gene>
<protein>
    <submittedName>
        <fullName evidence="1">Helix-turn-helix domain-containing protein</fullName>
    </submittedName>
</protein>
<proteinExistence type="predicted"/>
<dbReference type="Proteomes" id="UP000430368">
    <property type="component" value="Chromosome"/>
</dbReference>
<evidence type="ECO:0000313" key="1">
    <source>
        <dbReference type="EMBL" id="QHA89557.1"/>
    </source>
</evidence>
<name>A0ABX6GTH3_9GAMM</name>